<dbReference type="GO" id="GO:0005506">
    <property type="term" value="F:iron ion binding"/>
    <property type="evidence" value="ECO:0007669"/>
    <property type="project" value="TreeGrafter"/>
</dbReference>
<evidence type="ECO:0000313" key="2">
    <source>
        <dbReference type="EMBL" id="SDD91255.1"/>
    </source>
</evidence>
<dbReference type="Pfam" id="PF01455">
    <property type="entry name" value="HupF_HypC"/>
    <property type="match status" value="1"/>
</dbReference>
<dbReference type="RefSeq" id="WP_092782332.1">
    <property type="nucleotide sequence ID" value="NZ_FNAP01000002.1"/>
</dbReference>
<name>A0A1G6YNM5_9PROT</name>
<dbReference type="PRINTS" id="PR00445">
    <property type="entry name" value="HUPFHYPC"/>
</dbReference>
<dbReference type="Proteomes" id="UP000199412">
    <property type="component" value="Unassembled WGS sequence"/>
</dbReference>
<organism evidence="2 3">
    <name type="scientific">Rhodospira trueperi</name>
    <dbReference type="NCBI Taxonomy" id="69960"/>
    <lineage>
        <taxon>Bacteria</taxon>
        <taxon>Pseudomonadati</taxon>
        <taxon>Pseudomonadota</taxon>
        <taxon>Alphaproteobacteria</taxon>
        <taxon>Rhodospirillales</taxon>
        <taxon>Rhodospirillaceae</taxon>
        <taxon>Rhodospira</taxon>
    </lineage>
</organism>
<keyword evidence="3" id="KW-1185">Reference proteome</keyword>
<dbReference type="OrthoDB" id="9806017at2"/>
<gene>
    <name evidence="2" type="ORF">SAMN05421720_10255</name>
</gene>
<dbReference type="SUPFAM" id="SSF159127">
    <property type="entry name" value="HupF/HypC-like"/>
    <property type="match status" value="1"/>
</dbReference>
<dbReference type="AlphaFoldDB" id="A0A1G6YNM5"/>
<dbReference type="Gene3D" id="2.30.30.140">
    <property type="match status" value="1"/>
</dbReference>
<reference evidence="2 3" key="1">
    <citation type="submission" date="2016-10" db="EMBL/GenBank/DDBJ databases">
        <authorList>
            <person name="de Groot N.N."/>
        </authorList>
    </citation>
    <scope>NUCLEOTIDE SEQUENCE [LARGE SCALE GENOMIC DNA]</scope>
    <source>
        <strain evidence="2 3">ATCC 700224</strain>
    </source>
</reference>
<evidence type="ECO:0000256" key="1">
    <source>
        <dbReference type="ARBA" id="ARBA00006018"/>
    </source>
</evidence>
<dbReference type="GO" id="GO:1902670">
    <property type="term" value="F:carbon dioxide binding"/>
    <property type="evidence" value="ECO:0007669"/>
    <property type="project" value="TreeGrafter"/>
</dbReference>
<dbReference type="PROSITE" id="PS01097">
    <property type="entry name" value="HUPF_HYPC"/>
    <property type="match status" value="1"/>
</dbReference>
<proteinExistence type="inferred from homology"/>
<dbReference type="EMBL" id="FNAP01000002">
    <property type="protein sequence ID" value="SDD91255.1"/>
    <property type="molecule type" value="Genomic_DNA"/>
</dbReference>
<dbReference type="NCBIfam" id="TIGR00074">
    <property type="entry name" value="hypC_hupF"/>
    <property type="match status" value="1"/>
</dbReference>
<dbReference type="GO" id="GO:0051604">
    <property type="term" value="P:protein maturation"/>
    <property type="evidence" value="ECO:0007669"/>
    <property type="project" value="TreeGrafter"/>
</dbReference>
<sequence>MCLGIPMRVLAVDGLSARCVGRGETRDVSLALMDPPPVGTWVLVHLDTARQVLTEDEARLIDQALEAVDTALAGGSVDHLFADLVDRDPELPPHLRAEGAP</sequence>
<protein>
    <submittedName>
        <fullName evidence="2">Hydrogenase expression/formation protein HypC</fullName>
    </submittedName>
</protein>
<evidence type="ECO:0000313" key="3">
    <source>
        <dbReference type="Proteomes" id="UP000199412"/>
    </source>
</evidence>
<comment type="similarity">
    <text evidence="1">Belongs to the HupF/HypC family.</text>
</comment>
<dbReference type="PANTHER" id="PTHR35177">
    <property type="entry name" value="HYDROGENASE MATURATION FACTOR HYBG"/>
    <property type="match status" value="1"/>
</dbReference>
<dbReference type="InterPro" id="IPR001109">
    <property type="entry name" value="Hydrogenase_HupF/HypC"/>
</dbReference>
<dbReference type="STRING" id="69960.SAMN05421720_10255"/>
<dbReference type="PANTHER" id="PTHR35177:SF2">
    <property type="entry name" value="HYDROGENASE MATURATION FACTOR HYBG"/>
    <property type="match status" value="1"/>
</dbReference>
<accession>A0A1G6YNM5</accession>
<dbReference type="InterPro" id="IPR019812">
    <property type="entry name" value="Hydgase_assmbl_chp_CS"/>
</dbReference>